<dbReference type="EMBL" id="BK015703">
    <property type="protein sequence ID" value="DAE20948.1"/>
    <property type="molecule type" value="Genomic_DNA"/>
</dbReference>
<feature type="region of interest" description="Disordered" evidence="1">
    <location>
        <begin position="1"/>
        <end position="32"/>
    </location>
</feature>
<feature type="compositionally biased region" description="Basic and acidic residues" evidence="1">
    <location>
        <begin position="15"/>
        <end position="26"/>
    </location>
</feature>
<name>A0A8S5QQP7_9CAUD</name>
<reference evidence="2" key="1">
    <citation type="journal article" date="2021" name="Proc. Natl. Acad. Sci. U.S.A.">
        <title>A Catalog of Tens of Thousands of Viruses from Human Metagenomes Reveals Hidden Associations with Chronic Diseases.</title>
        <authorList>
            <person name="Tisza M.J."/>
            <person name="Buck C.B."/>
        </authorList>
    </citation>
    <scope>NUCLEOTIDE SEQUENCE</scope>
    <source>
        <strain evidence="2">CtgBD49</strain>
    </source>
</reference>
<organism evidence="2">
    <name type="scientific">Siphoviridae sp. ctgBD49</name>
    <dbReference type="NCBI Taxonomy" id="2826420"/>
    <lineage>
        <taxon>Viruses</taxon>
        <taxon>Duplodnaviria</taxon>
        <taxon>Heunggongvirae</taxon>
        <taxon>Uroviricota</taxon>
        <taxon>Caudoviricetes</taxon>
    </lineage>
</organism>
<sequence length="210" mass="24318">MPDDKIKWPSNSNTSKEEQPTTEKKPAQLKGSTSIKKKNLATKFAEAFVVEDLKKVAFDIMYDTLIPGIKDVIAKVLHGSIDLTMFGNEKQRNDIYRDRERTFITDYSGASRRNRDTRSSSSRRSADLSDIEDIFFEYREDAERVLRDLKADIADYQRVSVKTCASRACLRDLEFDYPMGDYGWTDLSDAYVDRRRDGFHLVLPRPKLIR</sequence>
<evidence type="ECO:0000256" key="1">
    <source>
        <dbReference type="SAM" id="MobiDB-lite"/>
    </source>
</evidence>
<proteinExistence type="predicted"/>
<accession>A0A8S5QQP7</accession>
<evidence type="ECO:0000313" key="2">
    <source>
        <dbReference type="EMBL" id="DAE20948.1"/>
    </source>
</evidence>
<protein>
    <submittedName>
        <fullName evidence="2">Uncharacterized protein</fullName>
    </submittedName>
</protein>